<feature type="non-terminal residue" evidence="1">
    <location>
        <position position="450"/>
    </location>
</feature>
<protein>
    <submittedName>
        <fullName evidence="1">Uncharacterized protein</fullName>
    </submittedName>
</protein>
<sequence>MFLSHSSSVDQDHLIVDSMEALLRALTNEPPAAPDAGTSTTPPLHPPSVDQGHLIIDELEALLRTLTDNQPAAPDAEYSNLVPGPVSPSASSNRHTAIAGPSNQPIASGIDLQGRLTIAQNARNHYYKFLFIAQYTFYHLCYVTPFPDSTQGVLDTASTAAESAFKARVRGWEPEKISITLPSGKVVQTSMADKYFRRLWSTQVSSLPATFSQNVYGALRGFMDSERGFGFFPKRHETARFFNPQMADYLTSWDPRWGFVFFHQMELDLTGPTPQILVWIYRVFLAAANLSEQVYWFANPAFQQTIRTLLYSPPFTPQSLGIREPYVNEKGFQEWRNLSRSSASSIAFIASKIFTHINTEYLAFDQRVRQNGQLVSDQAVFGPVFNWLNGILRGPESSVARRALYAVRNCLQATSTANISPSRVMQCSALGAIYLLSCFKSMPSWFSSAP</sequence>
<accession>A0ACB7ZNP9</accession>
<keyword evidence="2" id="KW-1185">Reference proteome</keyword>
<evidence type="ECO:0000313" key="2">
    <source>
        <dbReference type="Proteomes" id="UP000790377"/>
    </source>
</evidence>
<dbReference type="EMBL" id="MU269484">
    <property type="protein sequence ID" value="KAH7902830.1"/>
    <property type="molecule type" value="Genomic_DNA"/>
</dbReference>
<organism evidence="1 2">
    <name type="scientific">Hygrophoropsis aurantiaca</name>
    <dbReference type="NCBI Taxonomy" id="72124"/>
    <lineage>
        <taxon>Eukaryota</taxon>
        <taxon>Fungi</taxon>
        <taxon>Dikarya</taxon>
        <taxon>Basidiomycota</taxon>
        <taxon>Agaricomycotina</taxon>
        <taxon>Agaricomycetes</taxon>
        <taxon>Agaricomycetidae</taxon>
        <taxon>Boletales</taxon>
        <taxon>Coniophorineae</taxon>
        <taxon>Hygrophoropsidaceae</taxon>
        <taxon>Hygrophoropsis</taxon>
    </lineage>
</organism>
<reference evidence="1" key="1">
    <citation type="journal article" date="2021" name="New Phytol.">
        <title>Evolutionary innovations through gain and loss of genes in the ectomycorrhizal Boletales.</title>
        <authorList>
            <person name="Wu G."/>
            <person name="Miyauchi S."/>
            <person name="Morin E."/>
            <person name="Kuo A."/>
            <person name="Drula E."/>
            <person name="Varga T."/>
            <person name="Kohler A."/>
            <person name="Feng B."/>
            <person name="Cao Y."/>
            <person name="Lipzen A."/>
            <person name="Daum C."/>
            <person name="Hundley H."/>
            <person name="Pangilinan J."/>
            <person name="Johnson J."/>
            <person name="Barry K."/>
            <person name="LaButti K."/>
            <person name="Ng V."/>
            <person name="Ahrendt S."/>
            <person name="Min B."/>
            <person name="Choi I.G."/>
            <person name="Park H."/>
            <person name="Plett J.M."/>
            <person name="Magnuson J."/>
            <person name="Spatafora J.W."/>
            <person name="Nagy L.G."/>
            <person name="Henrissat B."/>
            <person name="Grigoriev I.V."/>
            <person name="Yang Z.L."/>
            <person name="Xu J."/>
            <person name="Martin F.M."/>
        </authorList>
    </citation>
    <scope>NUCLEOTIDE SEQUENCE</scope>
    <source>
        <strain evidence="1">ATCC 28755</strain>
    </source>
</reference>
<evidence type="ECO:0000313" key="1">
    <source>
        <dbReference type="EMBL" id="KAH7902830.1"/>
    </source>
</evidence>
<name>A0ACB7ZNP9_9AGAM</name>
<dbReference type="Proteomes" id="UP000790377">
    <property type="component" value="Unassembled WGS sequence"/>
</dbReference>
<gene>
    <name evidence="1" type="ORF">BJ138DRAFT_1108196</name>
</gene>
<comment type="caution">
    <text evidence="1">The sequence shown here is derived from an EMBL/GenBank/DDBJ whole genome shotgun (WGS) entry which is preliminary data.</text>
</comment>
<proteinExistence type="predicted"/>